<dbReference type="AlphaFoldDB" id="A0A497E5S0"/>
<comment type="pathway">
    <text evidence="4">Amino-acid biosynthesis; D-alanine biosynthesis; D-alanine from L-alanine: step 1/1.</text>
</comment>
<dbReference type="PANTHER" id="PTHR30511">
    <property type="entry name" value="ALANINE RACEMASE"/>
    <property type="match status" value="1"/>
</dbReference>
<dbReference type="InterPro" id="IPR001608">
    <property type="entry name" value="Ala_racemase_N"/>
</dbReference>
<evidence type="ECO:0000259" key="7">
    <source>
        <dbReference type="SMART" id="SM01005"/>
    </source>
</evidence>
<dbReference type="SUPFAM" id="SSF50621">
    <property type="entry name" value="Alanine racemase C-terminal domain-like"/>
    <property type="match status" value="1"/>
</dbReference>
<dbReference type="HAMAP" id="MF_01201">
    <property type="entry name" value="Ala_racemase"/>
    <property type="match status" value="1"/>
</dbReference>
<dbReference type="PRINTS" id="PR00992">
    <property type="entry name" value="ALARACEMASE"/>
</dbReference>
<evidence type="ECO:0000256" key="3">
    <source>
        <dbReference type="ARBA" id="ARBA00023235"/>
    </source>
</evidence>
<organism evidence="8 9">
    <name type="scientific">Aerophobetes bacterium</name>
    <dbReference type="NCBI Taxonomy" id="2030807"/>
    <lineage>
        <taxon>Bacteria</taxon>
        <taxon>Candidatus Aerophobota</taxon>
    </lineage>
</organism>
<evidence type="ECO:0000313" key="9">
    <source>
        <dbReference type="Proteomes" id="UP000279422"/>
    </source>
</evidence>
<dbReference type="InterPro" id="IPR029066">
    <property type="entry name" value="PLP-binding_barrel"/>
</dbReference>
<name>A0A497E5S0_UNCAE</name>
<dbReference type="Proteomes" id="UP000279422">
    <property type="component" value="Unassembled WGS sequence"/>
</dbReference>
<dbReference type="InterPro" id="IPR000821">
    <property type="entry name" value="Ala_racemase"/>
</dbReference>
<evidence type="ECO:0000313" key="8">
    <source>
        <dbReference type="EMBL" id="RLE09406.1"/>
    </source>
</evidence>
<proteinExistence type="inferred from homology"/>
<comment type="catalytic activity">
    <reaction evidence="4">
        <text>L-alanine = D-alanine</text>
        <dbReference type="Rhea" id="RHEA:20249"/>
        <dbReference type="ChEBI" id="CHEBI:57416"/>
        <dbReference type="ChEBI" id="CHEBI:57972"/>
        <dbReference type="EC" id="5.1.1.1"/>
    </reaction>
</comment>
<keyword evidence="2 4" id="KW-0663">Pyridoxal phosphate</keyword>
<dbReference type="SUPFAM" id="SSF51419">
    <property type="entry name" value="PLP-binding barrel"/>
    <property type="match status" value="1"/>
</dbReference>
<dbReference type="Gene3D" id="3.20.20.10">
    <property type="entry name" value="Alanine racemase"/>
    <property type="match status" value="1"/>
</dbReference>
<comment type="cofactor">
    <cofactor evidence="1 4 5">
        <name>pyridoxal 5'-phosphate</name>
        <dbReference type="ChEBI" id="CHEBI:597326"/>
    </cofactor>
</comment>
<dbReference type="CDD" id="cd00430">
    <property type="entry name" value="PLPDE_III_AR"/>
    <property type="match status" value="1"/>
</dbReference>
<feature type="modified residue" description="N6-(pyridoxal phosphate)lysine" evidence="4 5">
    <location>
        <position position="53"/>
    </location>
</feature>
<comment type="caution">
    <text evidence="8">The sequence shown here is derived from an EMBL/GenBank/DDBJ whole genome shotgun (WGS) entry which is preliminary data.</text>
</comment>
<dbReference type="InterPro" id="IPR011079">
    <property type="entry name" value="Ala_racemase_C"/>
</dbReference>
<protein>
    <recommendedName>
        <fullName evidence="4">Alanine racemase</fullName>
        <ecNumber evidence="4">5.1.1.1</ecNumber>
    </recommendedName>
</protein>
<dbReference type="NCBIfam" id="TIGR00492">
    <property type="entry name" value="alr"/>
    <property type="match status" value="1"/>
</dbReference>
<feature type="active site" description="Proton acceptor; specific for D-alanine" evidence="4">
    <location>
        <position position="53"/>
    </location>
</feature>
<dbReference type="PROSITE" id="PS00395">
    <property type="entry name" value="ALANINE_RACEMASE"/>
    <property type="match status" value="1"/>
</dbReference>
<dbReference type="EMBL" id="QMPZ01000047">
    <property type="protein sequence ID" value="RLE09406.1"/>
    <property type="molecule type" value="Genomic_DNA"/>
</dbReference>
<evidence type="ECO:0000256" key="2">
    <source>
        <dbReference type="ARBA" id="ARBA00022898"/>
    </source>
</evidence>
<feature type="binding site" evidence="4 6">
    <location>
        <position position="328"/>
    </location>
    <ligand>
        <name>substrate</name>
    </ligand>
</feature>
<dbReference type="GO" id="GO:0030170">
    <property type="term" value="F:pyridoxal phosphate binding"/>
    <property type="evidence" value="ECO:0007669"/>
    <property type="project" value="UniProtKB-UniRule"/>
</dbReference>
<gene>
    <name evidence="8" type="primary">alr</name>
    <name evidence="8" type="ORF">DRJ00_04280</name>
</gene>
<reference evidence="8 9" key="1">
    <citation type="submission" date="2018-06" db="EMBL/GenBank/DDBJ databases">
        <title>Extensive metabolic versatility and redundancy in microbially diverse, dynamic hydrothermal sediments.</title>
        <authorList>
            <person name="Dombrowski N."/>
            <person name="Teske A."/>
            <person name="Baker B.J."/>
        </authorList>
    </citation>
    <scope>NUCLEOTIDE SEQUENCE [LARGE SCALE GENOMIC DNA]</scope>
    <source>
        <strain evidence="8">B47_G16</strain>
    </source>
</reference>
<dbReference type="GO" id="GO:0005829">
    <property type="term" value="C:cytosol"/>
    <property type="evidence" value="ECO:0007669"/>
    <property type="project" value="TreeGrafter"/>
</dbReference>
<evidence type="ECO:0000256" key="5">
    <source>
        <dbReference type="PIRSR" id="PIRSR600821-50"/>
    </source>
</evidence>
<dbReference type="Pfam" id="PF01168">
    <property type="entry name" value="Ala_racemase_N"/>
    <property type="match status" value="1"/>
</dbReference>
<dbReference type="GO" id="GO:0008784">
    <property type="term" value="F:alanine racemase activity"/>
    <property type="evidence" value="ECO:0007669"/>
    <property type="project" value="UniProtKB-UniRule"/>
</dbReference>
<evidence type="ECO:0000256" key="4">
    <source>
        <dbReference type="HAMAP-Rule" id="MF_01201"/>
    </source>
</evidence>
<comment type="function">
    <text evidence="4">Catalyzes the interconversion of L-alanine and D-alanine. May also act on other amino acids.</text>
</comment>
<dbReference type="Gene3D" id="2.40.37.10">
    <property type="entry name" value="Lyase, Ornithine Decarboxylase, Chain A, domain 1"/>
    <property type="match status" value="1"/>
</dbReference>
<dbReference type="PANTHER" id="PTHR30511:SF0">
    <property type="entry name" value="ALANINE RACEMASE, CATABOLIC-RELATED"/>
    <property type="match status" value="1"/>
</dbReference>
<accession>A0A497E5S0</accession>
<evidence type="ECO:0000256" key="6">
    <source>
        <dbReference type="PIRSR" id="PIRSR600821-52"/>
    </source>
</evidence>
<evidence type="ECO:0000256" key="1">
    <source>
        <dbReference type="ARBA" id="ARBA00001933"/>
    </source>
</evidence>
<dbReference type="InterPro" id="IPR009006">
    <property type="entry name" value="Ala_racemase/Decarboxylase_C"/>
</dbReference>
<dbReference type="InterPro" id="IPR020622">
    <property type="entry name" value="Ala_racemase_pyridoxalP-BS"/>
</dbReference>
<dbReference type="GO" id="GO:0030632">
    <property type="term" value="P:D-alanine biosynthetic process"/>
    <property type="evidence" value="ECO:0007669"/>
    <property type="project" value="UniProtKB-UniRule"/>
</dbReference>
<dbReference type="Pfam" id="PF00842">
    <property type="entry name" value="Ala_racemase_C"/>
    <property type="match status" value="1"/>
</dbReference>
<dbReference type="SMART" id="SM01005">
    <property type="entry name" value="Ala_racemase_C"/>
    <property type="match status" value="1"/>
</dbReference>
<feature type="binding site" evidence="4 6">
    <location>
        <position position="151"/>
    </location>
    <ligand>
        <name>substrate</name>
    </ligand>
</feature>
<keyword evidence="3 4" id="KW-0413">Isomerase</keyword>
<dbReference type="EC" id="5.1.1.1" evidence="4"/>
<feature type="active site" description="Proton acceptor; specific for L-alanine" evidence="4">
    <location>
        <position position="280"/>
    </location>
</feature>
<comment type="similarity">
    <text evidence="4">Belongs to the alanine racemase family.</text>
</comment>
<dbReference type="FunFam" id="3.20.20.10:FF:000002">
    <property type="entry name" value="Alanine racemase"/>
    <property type="match status" value="1"/>
</dbReference>
<feature type="domain" description="Alanine racemase C-terminal" evidence="7">
    <location>
        <begin position="259"/>
        <end position="387"/>
    </location>
</feature>
<dbReference type="UniPathway" id="UPA00042">
    <property type="reaction ID" value="UER00497"/>
</dbReference>
<sequence>MRGRSLTSIRQQEGELSTNKAVWAVIDLAAIRHNLRQIREKIGPSVKIIAVVKADGYGHGMLKVSQALLREKVNALAVADLEEGIKLREGGINTPVLVLGPFTKGQVKAFLHYHLTPTVVEEGMAQELSRMAKNLQRQIGVHINIDTGMGRLGISYERAVSFIEKIRSLEGIRIEGVYTHFSSAEEKDKTFSLLQIERFRRALESLEKRGINPPLRHASNSAAVLDLAESYFNAVRPGLAIYGYYPSPFVSRSLTLRPSMSLRCKITFIKRVPSGTSIGYGRSYVTCRATSIAILPIGYANGYPYSLSNRAEVLVRGRRAPVRGRICMDQTLIDVGHIREAKVGDEVVLWGTQGRESISVEEVSLKANTIPYELLTNVGKGVRRVYKE</sequence>